<reference evidence="1" key="1">
    <citation type="submission" date="2014-11" db="EMBL/GenBank/DDBJ databases">
        <authorList>
            <person name="Amaro Gonzalez C."/>
        </authorList>
    </citation>
    <scope>NUCLEOTIDE SEQUENCE</scope>
</reference>
<dbReference type="EMBL" id="GBXM01109178">
    <property type="protein sequence ID" value="JAG99398.1"/>
    <property type="molecule type" value="Transcribed_RNA"/>
</dbReference>
<name>A0A0E9P542_ANGAN</name>
<organism evidence="1">
    <name type="scientific">Anguilla anguilla</name>
    <name type="common">European freshwater eel</name>
    <name type="synonym">Muraena anguilla</name>
    <dbReference type="NCBI Taxonomy" id="7936"/>
    <lineage>
        <taxon>Eukaryota</taxon>
        <taxon>Metazoa</taxon>
        <taxon>Chordata</taxon>
        <taxon>Craniata</taxon>
        <taxon>Vertebrata</taxon>
        <taxon>Euteleostomi</taxon>
        <taxon>Actinopterygii</taxon>
        <taxon>Neopterygii</taxon>
        <taxon>Teleostei</taxon>
        <taxon>Anguilliformes</taxon>
        <taxon>Anguillidae</taxon>
        <taxon>Anguilla</taxon>
    </lineage>
</organism>
<accession>A0A0E9P542</accession>
<sequence length="31" mass="3579">MQIPFLACLSNLSSNNVPLKRKHKKSYQETC</sequence>
<evidence type="ECO:0000313" key="1">
    <source>
        <dbReference type="EMBL" id="JAG99398.1"/>
    </source>
</evidence>
<reference evidence="1" key="2">
    <citation type="journal article" date="2015" name="Fish Shellfish Immunol.">
        <title>Early steps in the European eel (Anguilla anguilla)-Vibrio vulnificus interaction in the gills: Role of the RtxA13 toxin.</title>
        <authorList>
            <person name="Callol A."/>
            <person name="Pajuelo D."/>
            <person name="Ebbesson L."/>
            <person name="Teles M."/>
            <person name="MacKenzie S."/>
            <person name="Amaro C."/>
        </authorList>
    </citation>
    <scope>NUCLEOTIDE SEQUENCE</scope>
</reference>
<dbReference type="AlphaFoldDB" id="A0A0E9P542"/>
<protein>
    <submittedName>
        <fullName evidence="1">Uncharacterized protein</fullName>
    </submittedName>
</protein>
<proteinExistence type="predicted"/>